<feature type="transmembrane region" description="Helical" evidence="2">
    <location>
        <begin position="297"/>
        <end position="316"/>
    </location>
</feature>
<keyword evidence="2" id="KW-0812">Transmembrane</keyword>
<comment type="caution">
    <text evidence="3">The sequence shown here is derived from an EMBL/GenBank/DDBJ whole genome shotgun (WGS) entry which is preliminary data.</text>
</comment>
<evidence type="ECO:0000313" key="3">
    <source>
        <dbReference type="EMBL" id="GIG93904.1"/>
    </source>
</evidence>
<feature type="transmembrane region" description="Helical" evidence="2">
    <location>
        <begin position="445"/>
        <end position="467"/>
    </location>
</feature>
<feature type="transmembrane region" description="Helical" evidence="2">
    <location>
        <begin position="18"/>
        <end position="39"/>
    </location>
</feature>
<evidence type="ECO:0000256" key="2">
    <source>
        <dbReference type="SAM" id="Phobius"/>
    </source>
</evidence>
<feature type="transmembrane region" description="Helical" evidence="2">
    <location>
        <begin position="406"/>
        <end position="425"/>
    </location>
</feature>
<gene>
    <name evidence="3" type="ORF">Pma05_04770</name>
</gene>
<sequence>MAVPRGGRRLRTLDRPGVLALGLGLLGLGYRLALVLLTVPGSNSDEATFGLVALHIADGRELPVFLYGQHYMGTVQSYLAAPLFLLFGAGWVPLRIPLLFLYAAFLYLAYRLTRRLYSPWLATFTVGVLALGGERVVRDQITAVGGRPEVKPAVLGLLLIALALGQRRTRHRRRYWAFGLFGLLTGLCVWDDWLVLPYLVVAFGVLLVGCWRDLLGPAGAVLVAGFLLGVAPLIVDNLTAPPGQDSLSVLQQVSAGEGEATSGTARLHGALLVGIPLATGLCRPEGCDPVEMSWGGLYLALLLAAGILAVVGLVRAGRQAPVPGNGAEPSGTPENAVAGGTPENAVAGGTPENAASGGTAGTDPAGSAVRTARLGYATQLALLLGAALTVAAYARSSLAGSAPLASARYLSILQISLPAVLWPLWLVARWSGRLATGPVTRLAGVLASAVLALLVVLMVGATGQLVGEIGTIRAEERQQRQLARTLERAGISAVYAEYWTCNRLVFVTRERVACAVLGANLRPGQDRYSAYPRRVRAADRPAFVFEAGAPADTAFQAHLRRSGVPARVTRVGTHTIYLPESTLRPPG</sequence>
<dbReference type="Proteomes" id="UP000621500">
    <property type="component" value="Unassembled WGS sequence"/>
</dbReference>
<evidence type="ECO:0008006" key="5">
    <source>
        <dbReference type="Google" id="ProtNLM"/>
    </source>
</evidence>
<name>A0ABQ4EGX0_9ACTN</name>
<accession>A0ABQ4EGX0</accession>
<feature type="region of interest" description="Disordered" evidence="1">
    <location>
        <begin position="322"/>
        <end position="364"/>
    </location>
</feature>
<proteinExistence type="predicted"/>
<dbReference type="EMBL" id="BONX01000003">
    <property type="protein sequence ID" value="GIG93904.1"/>
    <property type="molecule type" value="Genomic_DNA"/>
</dbReference>
<feature type="transmembrane region" description="Helical" evidence="2">
    <location>
        <begin position="214"/>
        <end position="235"/>
    </location>
</feature>
<reference evidence="3 4" key="1">
    <citation type="submission" date="2021-01" db="EMBL/GenBank/DDBJ databases">
        <title>Whole genome shotgun sequence of Plantactinospora mayteni NBRC 109088.</title>
        <authorList>
            <person name="Komaki H."/>
            <person name="Tamura T."/>
        </authorList>
    </citation>
    <scope>NUCLEOTIDE SEQUENCE [LARGE SCALE GENOMIC DNA]</scope>
    <source>
        <strain evidence="3 4">NBRC 109088</strain>
    </source>
</reference>
<evidence type="ECO:0000256" key="1">
    <source>
        <dbReference type="SAM" id="MobiDB-lite"/>
    </source>
</evidence>
<protein>
    <recommendedName>
        <fullName evidence="5">Glycosyltransferase RgtA/B/C/D-like domain-containing protein</fullName>
    </recommendedName>
</protein>
<feature type="transmembrane region" description="Helical" evidence="2">
    <location>
        <begin position="83"/>
        <end position="108"/>
    </location>
</feature>
<organism evidence="3 4">
    <name type="scientific">Plantactinospora mayteni</name>
    <dbReference type="NCBI Taxonomy" id="566021"/>
    <lineage>
        <taxon>Bacteria</taxon>
        <taxon>Bacillati</taxon>
        <taxon>Actinomycetota</taxon>
        <taxon>Actinomycetes</taxon>
        <taxon>Micromonosporales</taxon>
        <taxon>Micromonosporaceae</taxon>
        <taxon>Plantactinospora</taxon>
    </lineage>
</organism>
<evidence type="ECO:0000313" key="4">
    <source>
        <dbReference type="Proteomes" id="UP000621500"/>
    </source>
</evidence>
<keyword evidence="2" id="KW-0472">Membrane</keyword>
<keyword evidence="2" id="KW-1133">Transmembrane helix</keyword>
<keyword evidence="4" id="KW-1185">Reference proteome</keyword>
<feature type="transmembrane region" description="Helical" evidence="2">
    <location>
        <begin position="374"/>
        <end position="394"/>
    </location>
</feature>
<feature type="transmembrane region" description="Helical" evidence="2">
    <location>
        <begin position="177"/>
        <end position="208"/>
    </location>
</feature>